<dbReference type="Pfam" id="PF01177">
    <property type="entry name" value="Asp_Glu_race"/>
    <property type="match status" value="1"/>
</dbReference>
<dbReference type="GO" id="GO:0009252">
    <property type="term" value="P:peptidoglycan biosynthetic process"/>
    <property type="evidence" value="ECO:0007669"/>
    <property type="project" value="UniProtKB-UniRule"/>
</dbReference>
<evidence type="ECO:0000256" key="2">
    <source>
        <dbReference type="ARBA" id="ARBA00013090"/>
    </source>
</evidence>
<feature type="binding site" evidence="7">
    <location>
        <begin position="73"/>
        <end position="74"/>
    </location>
    <ligand>
        <name>substrate</name>
    </ligand>
</feature>
<dbReference type="InterPro" id="IPR001920">
    <property type="entry name" value="Asp/Glu_race"/>
</dbReference>
<dbReference type="SUPFAM" id="SSF53681">
    <property type="entry name" value="Aspartate/glutamate racemase"/>
    <property type="match status" value="2"/>
</dbReference>
<accession>A0A1R4FVS8</accession>
<dbReference type="InterPro" id="IPR033134">
    <property type="entry name" value="Asp/Glu_racemase_AS_2"/>
</dbReference>
<comment type="pathway">
    <text evidence="7">Cell wall biogenesis; peptidoglycan biosynthesis.</text>
</comment>
<dbReference type="EMBL" id="FUHU01000028">
    <property type="protein sequence ID" value="SJM60029.1"/>
    <property type="molecule type" value="Genomic_DNA"/>
</dbReference>
<sequence length="280" mass="29566">MQQPIGIFDSGLGGLTVARSVIDQLPDESVTYIGDTAHTPYGPREQAEVRRLSLQVMDALVAQNVKMLVIACNTATAATLDIARQRYEVGLGIPVVEVISPAVRAATAGSTTGRIGVVGTEGTIGSGAYQRAFAAEGFDITAVAAPRFVEFVEAGETTGETVLAAAREYLRPLQEADIDTLVLGCTHYPLLAGAIGYVMGPGVRLVSSADETAADVYRILADRSILAEGPASYRFEATTDEQAPFLRLARRFLGPEVSRVEHTTTAAITLPTLAEASPKE</sequence>
<dbReference type="InterPro" id="IPR004391">
    <property type="entry name" value="Glu_race"/>
</dbReference>
<dbReference type="RefSeq" id="WP_234988480.1">
    <property type="nucleotide sequence ID" value="NZ_FUHU01000028.1"/>
</dbReference>
<keyword evidence="4 7" id="KW-0573">Peptidoglycan synthesis</keyword>
<feature type="active site" description="Proton donor/acceptor" evidence="7">
    <location>
        <position position="72"/>
    </location>
</feature>
<comment type="function">
    <text evidence="7">Provides the (R)-glutamate required for cell wall biosynthesis.</text>
</comment>
<keyword evidence="9" id="KW-1185">Reference proteome</keyword>
<gene>
    <name evidence="7" type="primary">murI</name>
    <name evidence="8" type="ORF">CZ674_06925</name>
</gene>
<evidence type="ECO:0000256" key="4">
    <source>
        <dbReference type="ARBA" id="ARBA00022984"/>
    </source>
</evidence>
<dbReference type="PROSITE" id="PS00924">
    <property type="entry name" value="ASP_GLU_RACEMASE_2"/>
    <property type="match status" value="1"/>
</dbReference>
<evidence type="ECO:0000256" key="5">
    <source>
        <dbReference type="ARBA" id="ARBA00023235"/>
    </source>
</evidence>
<evidence type="ECO:0000256" key="7">
    <source>
        <dbReference type="HAMAP-Rule" id="MF_00258"/>
    </source>
</evidence>
<dbReference type="FunFam" id="3.40.50.1860:FF:000001">
    <property type="entry name" value="Glutamate racemase"/>
    <property type="match status" value="1"/>
</dbReference>
<feature type="binding site" evidence="7">
    <location>
        <begin position="41"/>
        <end position="42"/>
    </location>
    <ligand>
        <name>substrate</name>
    </ligand>
</feature>
<dbReference type="PANTHER" id="PTHR21198:SF2">
    <property type="entry name" value="GLUTAMATE RACEMASE"/>
    <property type="match status" value="1"/>
</dbReference>
<keyword evidence="6 7" id="KW-0961">Cell wall biogenesis/degradation</keyword>
<dbReference type="UniPathway" id="UPA00219"/>
<evidence type="ECO:0000256" key="3">
    <source>
        <dbReference type="ARBA" id="ARBA00022960"/>
    </source>
</evidence>
<dbReference type="InterPro" id="IPR018187">
    <property type="entry name" value="Asp/Glu_racemase_AS_1"/>
</dbReference>
<comment type="similarity">
    <text evidence="7">Belongs to the aspartate/glutamate racemases family.</text>
</comment>
<evidence type="ECO:0000313" key="9">
    <source>
        <dbReference type="Proteomes" id="UP000195787"/>
    </source>
</evidence>
<proteinExistence type="inferred from homology"/>
<evidence type="ECO:0000256" key="1">
    <source>
        <dbReference type="ARBA" id="ARBA00001602"/>
    </source>
</evidence>
<dbReference type="HAMAP" id="MF_00258">
    <property type="entry name" value="Glu_racemase"/>
    <property type="match status" value="1"/>
</dbReference>
<comment type="catalytic activity">
    <reaction evidence="1 7">
        <text>L-glutamate = D-glutamate</text>
        <dbReference type="Rhea" id="RHEA:12813"/>
        <dbReference type="ChEBI" id="CHEBI:29985"/>
        <dbReference type="ChEBI" id="CHEBI:29986"/>
        <dbReference type="EC" id="5.1.1.3"/>
    </reaction>
</comment>
<dbReference type="GO" id="GO:0071555">
    <property type="term" value="P:cell wall organization"/>
    <property type="evidence" value="ECO:0007669"/>
    <property type="project" value="UniProtKB-KW"/>
</dbReference>
<dbReference type="EC" id="5.1.1.3" evidence="2 7"/>
<dbReference type="InterPro" id="IPR015942">
    <property type="entry name" value="Asp/Glu/hydantoin_racemase"/>
</dbReference>
<feature type="binding site" evidence="7">
    <location>
        <begin position="186"/>
        <end position="187"/>
    </location>
    <ligand>
        <name>substrate</name>
    </ligand>
</feature>
<evidence type="ECO:0000313" key="8">
    <source>
        <dbReference type="EMBL" id="SJM60029.1"/>
    </source>
</evidence>
<dbReference type="Gene3D" id="3.40.50.1860">
    <property type="match status" value="2"/>
</dbReference>
<dbReference type="AlphaFoldDB" id="A0A1R4FVS8"/>
<name>A0A1R4FVS8_9MICO</name>
<dbReference type="NCBIfam" id="TIGR00067">
    <property type="entry name" value="glut_race"/>
    <property type="match status" value="1"/>
</dbReference>
<reference evidence="8 9" key="1">
    <citation type="submission" date="2017-02" db="EMBL/GenBank/DDBJ databases">
        <authorList>
            <person name="Peterson S.W."/>
        </authorList>
    </citation>
    <scope>NUCLEOTIDE SEQUENCE [LARGE SCALE GENOMIC DNA]</scope>
    <source>
        <strain evidence="8 9">LMG 22410</strain>
    </source>
</reference>
<dbReference type="PANTHER" id="PTHR21198">
    <property type="entry name" value="GLUTAMATE RACEMASE"/>
    <property type="match status" value="1"/>
</dbReference>
<dbReference type="PROSITE" id="PS00923">
    <property type="entry name" value="ASP_GLU_RACEMASE_1"/>
    <property type="match status" value="1"/>
</dbReference>
<keyword evidence="5 7" id="KW-0413">Isomerase</keyword>
<feature type="binding site" evidence="7">
    <location>
        <begin position="9"/>
        <end position="10"/>
    </location>
    <ligand>
        <name>substrate</name>
    </ligand>
</feature>
<dbReference type="GeneID" id="303172948"/>
<protein>
    <recommendedName>
        <fullName evidence="2 7">Glutamate racemase</fullName>
        <ecNumber evidence="2 7">5.1.1.3</ecNumber>
    </recommendedName>
</protein>
<dbReference type="Proteomes" id="UP000195787">
    <property type="component" value="Unassembled WGS sequence"/>
</dbReference>
<dbReference type="GO" id="GO:0008360">
    <property type="term" value="P:regulation of cell shape"/>
    <property type="evidence" value="ECO:0007669"/>
    <property type="project" value="UniProtKB-KW"/>
</dbReference>
<evidence type="ECO:0000256" key="6">
    <source>
        <dbReference type="ARBA" id="ARBA00023316"/>
    </source>
</evidence>
<organism evidence="8 9">
    <name type="scientific">Agrococcus casei LMG 22410</name>
    <dbReference type="NCBI Taxonomy" id="1255656"/>
    <lineage>
        <taxon>Bacteria</taxon>
        <taxon>Bacillati</taxon>
        <taxon>Actinomycetota</taxon>
        <taxon>Actinomycetes</taxon>
        <taxon>Micrococcales</taxon>
        <taxon>Microbacteriaceae</taxon>
        <taxon>Agrococcus</taxon>
    </lineage>
</organism>
<dbReference type="GO" id="GO:0008881">
    <property type="term" value="F:glutamate racemase activity"/>
    <property type="evidence" value="ECO:0007669"/>
    <property type="project" value="UniProtKB-UniRule"/>
</dbReference>
<feature type="active site" description="Proton donor/acceptor" evidence="7">
    <location>
        <position position="185"/>
    </location>
</feature>
<keyword evidence="3 7" id="KW-0133">Cell shape</keyword>